<evidence type="ECO:0000313" key="2">
    <source>
        <dbReference type="Proteomes" id="UP000678499"/>
    </source>
</evidence>
<dbReference type="EMBL" id="OA882044">
    <property type="protein sequence ID" value="CAD7272165.1"/>
    <property type="molecule type" value="Genomic_DNA"/>
</dbReference>
<name>A0A7R9BDT4_9CRUS</name>
<dbReference type="AlphaFoldDB" id="A0A7R9BDT4"/>
<reference evidence="1" key="1">
    <citation type="submission" date="2020-11" db="EMBL/GenBank/DDBJ databases">
        <authorList>
            <person name="Tran Van P."/>
        </authorList>
    </citation>
    <scope>NUCLEOTIDE SEQUENCE</scope>
</reference>
<protein>
    <submittedName>
        <fullName evidence="1">Uncharacterized protein</fullName>
    </submittedName>
</protein>
<dbReference type="Proteomes" id="UP000678499">
    <property type="component" value="Unassembled WGS sequence"/>
</dbReference>
<sequence length="190" mass="21118">MTVAARDEGFSYRELNSTAPQDVAVASANHDFCAVVHVLVGAPHQGNAALPPRQGEPDVCVDFLFVMPRPYQKCPTSPVTSGDRDSHTPFMHQSGAPLFEVSGLPAPPAADNPFSRLMTSLLDFSLKSHFRRLAEFSLGKKPRKSSSLRVQQVSANLFSFIQHFESLTTTARLARYILRNFLNRLQYRNN</sequence>
<proteinExistence type="predicted"/>
<organism evidence="1">
    <name type="scientific">Notodromas monacha</name>
    <dbReference type="NCBI Taxonomy" id="399045"/>
    <lineage>
        <taxon>Eukaryota</taxon>
        <taxon>Metazoa</taxon>
        <taxon>Ecdysozoa</taxon>
        <taxon>Arthropoda</taxon>
        <taxon>Crustacea</taxon>
        <taxon>Oligostraca</taxon>
        <taxon>Ostracoda</taxon>
        <taxon>Podocopa</taxon>
        <taxon>Podocopida</taxon>
        <taxon>Cypridocopina</taxon>
        <taxon>Cypridoidea</taxon>
        <taxon>Cyprididae</taxon>
        <taxon>Notodromas</taxon>
    </lineage>
</organism>
<dbReference type="EMBL" id="CAJPEX010000007">
    <property type="protein sequence ID" value="CAG0912317.1"/>
    <property type="molecule type" value="Genomic_DNA"/>
</dbReference>
<evidence type="ECO:0000313" key="1">
    <source>
        <dbReference type="EMBL" id="CAD7272165.1"/>
    </source>
</evidence>
<gene>
    <name evidence="1" type="ORF">NMOB1V02_LOCUS110</name>
</gene>
<keyword evidence="2" id="KW-1185">Reference proteome</keyword>
<accession>A0A7R9BDT4</accession>